<sequence>MSERYDAIIIGAGVIGNAIAFELAKLGWRTLSLDKGPDAGSGSTSSSSAIIRTYYSVEASCALAYEGWHYWRDWAAHVNLPEGVPLIRYNETGCLVVKGPANKDLVHVMRMMDHIGCPYQEVPTERIADYLPGVDLRAYYPPKRPEEDGFCEPTGGEIAGAVFFPQGGFVNDPKLAAENLKQAAEAQGARFLFRAAVAEIRQEGGRVAGVTLADGRQIDAPVVINAGGPWSSKLNELAGVTRGMNISTRANRQEVAYIPGPRNFDFGTNGYIYSDGDTETYARPDSPGIICIGSGDPQCDPREWVDDPDSLTQDFTDQWTVNVMRTAQRFPELPIPGHAKGIVALYDVSDDWLPIYDRSDLPGFYMACGTSGNQFKNAPVAGKIMAHIVTSCEAGHDHDADPLQFHLARIDRVIDLGTYSRKREVNPNSSFSVIG</sequence>
<name>A0A2H5EZM2_9RHOB</name>
<feature type="domain" description="FAD dependent oxidoreductase" evidence="2">
    <location>
        <begin position="6"/>
        <end position="387"/>
    </location>
</feature>
<organism evidence="3 4">
    <name type="scientific">Paracoccus zhejiangensis</name>
    <dbReference type="NCBI Taxonomy" id="1077935"/>
    <lineage>
        <taxon>Bacteria</taxon>
        <taxon>Pseudomonadati</taxon>
        <taxon>Pseudomonadota</taxon>
        <taxon>Alphaproteobacteria</taxon>
        <taxon>Rhodobacterales</taxon>
        <taxon>Paracoccaceae</taxon>
        <taxon>Paracoccus</taxon>
    </lineage>
</organism>
<evidence type="ECO:0000259" key="2">
    <source>
        <dbReference type="Pfam" id="PF01266"/>
    </source>
</evidence>
<dbReference type="PANTHER" id="PTHR13847">
    <property type="entry name" value="SARCOSINE DEHYDROGENASE-RELATED"/>
    <property type="match status" value="1"/>
</dbReference>
<dbReference type="Gene3D" id="3.50.50.60">
    <property type="entry name" value="FAD/NAD(P)-binding domain"/>
    <property type="match status" value="1"/>
</dbReference>
<evidence type="ECO:0000256" key="1">
    <source>
        <dbReference type="ARBA" id="ARBA00023002"/>
    </source>
</evidence>
<keyword evidence="4" id="KW-1185">Reference proteome</keyword>
<dbReference type="InterPro" id="IPR036188">
    <property type="entry name" value="FAD/NAD-bd_sf"/>
</dbReference>
<keyword evidence="1" id="KW-0560">Oxidoreductase</keyword>
<dbReference type="Proteomes" id="UP000234530">
    <property type="component" value="Chromosome"/>
</dbReference>
<dbReference type="SUPFAM" id="SSF51905">
    <property type="entry name" value="FAD/NAD(P)-binding domain"/>
    <property type="match status" value="1"/>
</dbReference>
<evidence type="ECO:0000313" key="3">
    <source>
        <dbReference type="EMBL" id="AUH64747.1"/>
    </source>
</evidence>
<dbReference type="GO" id="GO:0016491">
    <property type="term" value="F:oxidoreductase activity"/>
    <property type="evidence" value="ECO:0007669"/>
    <property type="project" value="UniProtKB-KW"/>
</dbReference>
<evidence type="ECO:0000313" key="4">
    <source>
        <dbReference type="Proteomes" id="UP000234530"/>
    </source>
</evidence>
<gene>
    <name evidence="3" type="ORF">CX676_11710</name>
</gene>
<dbReference type="Pfam" id="PF01266">
    <property type="entry name" value="DAO"/>
    <property type="match status" value="1"/>
</dbReference>
<reference evidence="3 4" key="1">
    <citation type="journal article" date="2013" name="Antonie Van Leeuwenhoek">
        <title>Paracoccus zhejiangensis sp. nov., isolated from activated sludge in wastewater-treatment system.</title>
        <authorList>
            <person name="Wu Z.G."/>
            <person name="Zhang D.F."/>
            <person name="Liu Y.L."/>
            <person name="Wang F."/>
            <person name="Jiang X."/>
            <person name="Li C."/>
            <person name="Li S.P."/>
            <person name="Hong Q."/>
            <person name="Li W.J."/>
        </authorList>
    </citation>
    <scope>NUCLEOTIDE SEQUENCE [LARGE SCALE GENOMIC DNA]</scope>
    <source>
        <strain evidence="3 4">J6</strain>
    </source>
</reference>
<dbReference type="KEGG" id="pzh:CX676_11710"/>
<dbReference type="InterPro" id="IPR006076">
    <property type="entry name" value="FAD-dep_OxRdtase"/>
</dbReference>
<dbReference type="GO" id="GO:0005737">
    <property type="term" value="C:cytoplasm"/>
    <property type="evidence" value="ECO:0007669"/>
    <property type="project" value="TreeGrafter"/>
</dbReference>
<dbReference type="EMBL" id="CP025430">
    <property type="protein sequence ID" value="AUH64747.1"/>
    <property type="molecule type" value="Genomic_DNA"/>
</dbReference>
<proteinExistence type="predicted"/>
<protein>
    <submittedName>
        <fullName evidence="3">FAD-dependent oxidoreductase</fullName>
    </submittedName>
</protein>
<dbReference type="OrthoDB" id="9774675at2"/>
<accession>A0A2H5EZM2</accession>
<dbReference type="AlphaFoldDB" id="A0A2H5EZM2"/>
<dbReference type="RefSeq" id="WP_101752776.1">
    <property type="nucleotide sequence ID" value="NZ_CP025430.1"/>
</dbReference>
<dbReference type="Gene3D" id="3.30.9.10">
    <property type="entry name" value="D-Amino Acid Oxidase, subunit A, domain 2"/>
    <property type="match status" value="1"/>
</dbReference>